<keyword evidence="3" id="KW-1185">Reference proteome</keyword>
<sequence length="380" mass="42655">MKIASLVVVVWSVYGLLSLGFTYPYHVEPEFDFMNGRSETPVTYNYDRIDEVKKQCGFVLSSASELKAENNKVYSIKEELLFVNGDWRQEVGNAPIIPFDDREVPTESWGNHTTSNLVSFWVTDVDRAHRIKKSVSVSGFMILGITKDGGFADYGYQGNSEFQIWPGHSQIPISFQGIYTESKKNGGERVMCLLGSTMLPSRDSDSANPGSGWRLLGSLILLFLKMIKFYLSIQGELRSLNSKSNSKYFDVVHISSQLGKSAAYDFGSEKIVSRACDPYPYNDSLIYGGVSIYKGPSICEILEEIARDQAFTVLPNWRCNATDDFCSKLGPFVADEDIKASDGSFRGVKLFMQNIKCEQKNDREVPVQQGFQLCLELLLH</sequence>
<dbReference type="Proteomes" id="UP000250321">
    <property type="component" value="Unassembled WGS sequence"/>
</dbReference>
<dbReference type="InterPro" id="IPR057425">
    <property type="entry name" value="DUF2921_N"/>
</dbReference>
<proteinExistence type="predicted"/>
<dbReference type="Pfam" id="PF25333">
    <property type="entry name" value="DUF2921_N"/>
    <property type="match status" value="2"/>
</dbReference>
<accession>A0A315B4J0</accession>
<feature type="domain" description="DUF2921" evidence="1">
    <location>
        <begin position="52"/>
        <end position="252"/>
    </location>
</feature>
<organism evidence="2 3">
    <name type="scientific">Prunus yedoensis var. nudiflora</name>
    <dbReference type="NCBI Taxonomy" id="2094558"/>
    <lineage>
        <taxon>Eukaryota</taxon>
        <taxon>Viridiplantae</taxon>
        <taxon>Streptophyta</taxon>
        <taxon>Embryophyta</taxon>
        <taxon>Tracheophyta</taxon>
        <taxon>Spermatophyta</taxon>
        <taxon>Magnoliopsida</taxon>
        <taxon>eudicotyledons</taxon>
        <taxon>Gunneridae</taxon>
        <taxon>Pentapetalae</taxon>
        <taxon>rosids</taxon>
        <taxon>fabids</taxon>
        <taxon>Rosales</taxon>
        <taxon>Rosaceae</taxon>
        <taxon>Amygdaloideae</taxon>
        <taxon>Amygdaleae</taxon>
        <taxon>Prunus</taxon>
    </lineage>
</organism>
<evidence type="ECO:0000313" key="3">
    <source>
        <dbReference type="Proteomes" id="UP000250321"/>
    </source>
</evidence>
<dbReference type="STRING" id="2094558.A0A315B4J0"/>
<evidence type="ECO:0000313" key="2">
    <source>
        <dbReference type="EMBL" id="PQQ21266.1"/>
    </source>
</evidence>
<comment type="caution">
    <text evidence="2">The sequence shown here is derived from an EMBL/GenBank/DDBJ whole genome shotgun (WGS) entry which is preliminary data.</text>
</comment>
<dbReference type="AlphaFoldDB" id="A0A315B4J0"/>
<feature type="domain" description="DUF2921" evidence="1">
    <location>
        <begin position="272"/>
        <end position="363"/>
    </location>
</feature>
<name>A0A315B4J0_PRUYE</name>
<gene>
    <name evidence="2" type="ORF">Pyn_31437</name>
</gene>
<reference evidence="2 3" key="1">
    <citation type="submission" date="2018-02" db="EMBL/GenBank/DDBJ databases">
        <title>Draft genome of wild Prunus yedoensis var. nudiflora.</title>
        <authorList>
            <person name="Baek S."/>
            <person name="Kim J.-H."/>
            <person name="Choi K."/>
            <person name="Kim G.-B."/>
            <person name="Cho A."/>
            <person name="Jang H."/>
            <person name="Shin C.-H."/>
            <person name="Yu H.-J."/>
            <person name="Mun J.-H."/>
        </authorList>
    </citation>
    <scope>NUCLEOTIDE SEQUENCE [LARGE SCALE GENOMIC DNA]</scope>
    <source>
        <strain evidence="3">cv. Jeju island</strain>
        <tissue evidence="2">Leaf</tissue>
    </source>
</reference>
<protein>
    <recommendedName>
        <fullName evidence="1">DUF2921 domain-containing protein</fullName>
    </recommendedName>
</protein>
<evidence type="ECO:0000259" key="1">
    <source>
        <dbReference type="Pfam" id="PF25333"/>
    </source>
</evidence>
<dbReference type="PANTHER" id="PTHR33389:SF4">
    <property type="entry name" value="PII, URIDYLYLTRANSFERASE (DUF2921)"/>
    <property type="match status" value="1"/>
</dbReference>
<dbReference type="PANTHER" id="PTHR33389">
    <property type="entry name" value="FAMILY PROTEIN, PUTATIVE (DUF2921)-RELATED"/>
    <property type="match status" value="1"/>
</dbReference>
<dbReference type="OrthoDB" id="618601at2759"/>
<dbReference type="EMBL" id="PJQY01000016">
    <property type="protein sequence ID" value="PQQ21266.1"/>
    <property type="molecule type" value="Genomic_DNA"/>
</dbReference>